<proteinExistence type="predicted"/>
<feature type="compositionally biased region" description="Acidic residues" evidence="1">
    <location>
        <begin position="133"/>
        <end position="143"/>
    </location>
</feature>
<accession>A0A6J5PPH8</accession>
<evidence type="ECO:0000313" key="3">
    <source>
        <dbReference type="EMBL" id="CAB4171221.1"/>
    </source>
</evidence>
<evidence type="ECO:0000256" key="1">
    <source>
        <dbReference type="SAM" id="MobiDB-lite"/>
    </source>
</evidence>
<name>A0A6J5PPH8_9CAUD</name>
<dbReference type="EMBL" id="LR797034">
    <property type="protein sequence ID" value="CAB4182696.1"/>
    <property type="molecule type" value="Genomic_DNA"/>
</dbReference>
<sequence length="168" mass="18416">MQVQQVANTGGCWQARLRLHLGAPLVQLTVNPESLPMLTSSAQLHASPLNQHTTNMKATLSTSQAADLLKADTNANWSRSGAYALVEYLEELEEDTGSEIEFDAVAIRCDYSEYDSALEAALDQGFEPNPNLGEEEQSEEDKEADALSWLQDHTQVIEFEGGVIISSF</sequence>
<gene>
    <name evidence="4" type="ORF">UFOVP1094_19</name>
    <name evidence="5" type="ORF">UFOVP1342_19</name>
    <name evidence="6" type="ORF">UFOVP1450_39</name>
    <name evidence="7" type="ORF">UFOVP1539_7</name>
    <name evidence="2" type="ORF">UFOVP297_50</name>
    <name evidence="3" type="ORF">UFOVP917_17</name>
</gene>
<dbReference type="EMBL" id="LR797297">
    <property type="protein sequence ID" value="CAB4200069.1"/>
    <property type="molecule type" value="Genomic_DNA"/>
</dbReference>
<evidence type="ECO:0000313" key="6">
    <source>
        <dbReference type="EMBL" id="CAB4213526.1"/>
    </source>
</evidence>
<dbReference type="EMBL" id="LR796310">
    <property type="protein sequence ID" value="CAB4136322.1"/>
    <property type="molecule type" value="Genomic_DNA"/>
</dbReference>
<dbReference type="EMBL" id="LR796863">
    <property type="protein sequence ID" value="CAB4171221.1"/>
    <property type="molecule type" value="Genomic_DNA"/>
</dbReference>
<evidence type="ECO:0000313" key="4">
    <source>
        <dbReference type="EMBL" id="CAB4182696.1"/>
    </source>
</evidence>
<dbReference type="EMBL" id="LR797400">
    <property type="protein sequence ID" value="CAB4213526.1"/>
    <property type="molecule type" value="Genomic_DNA"/>
</dbReference>
<evidence type="ECO:0000313" key="5">
    <source>
        <dbReference type="EMBL" id="CAB4200069.1"/>
    </source>
</evidence>
<reference evidence="3" key="1">
    <citation type="submission" date="2020-05" db="EMBL/GenBank/DDBJ databases">
        <authorList>
            <person name="Chiriac C."/>
            <person name="Salcher M."/>
            <person name="Ghai R."/>
            <person name="Kavagutti S V."/>
        </authorList>
    </citation>
    <scope>NUCLEOTIDE SEQUENCE</scope>
</reference>
<feature type="region of interest" description="Disordered" evidence="1">
    <location>
        <begin position="124"/>
        <end position="145"/>
    </location>
</feature>
<dbReference type="EMBL" id="LR798381">
    <property type="protein sequence ID" value="CAB5227905.1"/>
    <property type="molecule type" value="Genomic_DNA"/>
</dbReference>
<protein>
    <submittedName>
        <fullName evidence="3">Uncharacterized protein</fullName>
    </submittedName>
</protein>
<evidence type="ECO:0000313" key="7">
    <source>
        <dbReference type="EMBL" id="CAB5227905.1"/>
    </source>
</evidence>
<organism evidence="3">
    <name type="scientific">uncultured Caudovirales phage</name>
    <dbReference type="NCBI Taxonomy" id="2100421"/>
    <lineage>
        <taxon>Viruses</taxon>
        <taxon>Duplodnaviria</taxon>
        <taxon>Heunggongvirae</taxon>
        <taxon>Uroviricota</taxon>
        <taxon>Caudoviricetes</taxon>
        <taxon>Peduoviridae</taxon>
        <taxon>Maltschvirus</taxon>
        <taxon>Maltschvirus maltsch</taxon>
    </lineage>
</organism>
<evidence type="ECO:0000313" key="2">
    <source>
        <dbReference type="EMBL" id="CAB4136322.1"/>
    </source>
</evidence>